<gene>
    <name evidence="1" type="ORF">HMPREF9372_1196</name>
</gene>
<sequence length="51" mass="6272">MYYTNRKDDIKLYIIKTDGNYMKKIKEYLTKEVRKESDTSYFTDSNSNKKY</sequence>
<protein>
    <submittedName>
        <fullName evidence="1">Uncharacterized protein</fullName>
    </submittedName>
</protein>
<comment type="caution">
    <text evidence="1">The sequence shown here is derived from an EMBL/GenBank/DDBJ whole genome shotgun (WGS) entry which is preliminary data.</text>
</comment>
<name>F9DQW6_9BACL</name>
<proteinExistence type="predicted"/>
<dbReference type="AlphaFoldDB" id="F9DQW6"/>
<organism evidence="1 2">
    <name type="scientific">Sporosarcina newyorkensis 2681</name>
    <dbReference type="NCBI Taxonomy" id="1027292"/>
    <lineage>
        <taxon>Bacteria</taxon>
        <taxon>Bacillati</taxon>
        <taxon>Bacillota</taxon>
        <taxon>Bacilli</taxon>
        <taxon>Bacillales</taxon>
        <taxon>Caryophanaceae</taxon>
        <taxon>Sporosarcina</taxon>
    </lineage>
</organism>
<dbReference type="EMBL" id="AFPZ01000030">
    <property type="protein sequence ID" value="EGQ26805.1"/>
    <property type="molecule type" value="Genomic_DNA"/>
</dbReference>
<evidence type="ECO:0000313" key="1">
    <source>
        <dbReference type="EMBL" id="EGQ26805.1"/>
    </source>
</evidence>
<reference evidence="1 2" key="1">
    <citation type="submission" date="2011-04" db="EMBL/GenBank/DDBJ databases">
        <authorList>
            <person name="Muzny D."/>
            <person name="Qin X."/>
            <person name="Deng J."/>
            <person name="Jiang H."/>
            <person name="Liu Y."/>
            <person name="Qu J."/>
            <person name="Song X.-Z."/>
            <person name="Zhang L."/>
            <person name="Thornton R."/>
            <person name="Coyle M."/>
            <person name="Francisco L."/>
            <person name="Jackson L."/>
            <person name="Javaid M."/>
            <person name="Korchina V."/>
            <person name="Kovar C."/>
            <person name="Mata R."/>
            <person name="Mathew T."/>
            <person name="Ngo R."/>
            <person name="Nguyen L."/>
            <person name="Nguyen N."/>
            <person name="Okwuonu G."/>
            <person name="Ongeri F."/>
            <person name="Pham C."/>
            <person name="Simmons D."/>
            <person name="Wilczek-Boney K."/>
            <person name="Hale W."/>
            <person name="Jakkamsetti A."/>
            <person name="Pham P."/>
            <person name="Ruth R."/>
            <person name="San Lucas F."/>
            <person name="Warren J."/>
            <person name="Zhang J."/>
            <person name="Zhao Z."/>
            <person name="Zhou C."/>
            <person name="Zhu D."/>
            <person name="Lee S."/>
            <person name="Bess C."/>
            <person name="Blankenburg K."/>
            <person name="Forbes L."/>
            <person name="Fu Q."/>
            <person name="Gubbala S."/>
            <person name="Hirani K."/>
            <person name="Jayaseelan J.C."/>
            <person name="Lara F."/>
            <person name="Munidasa M."/>
            <person name="Palculict T."/>
            <person name="Patil S."/>
            <person name="Pu L.-L."/>
            <person name="Saada N."/>
            <person name="Tang L."/>
            <person name="Weissenberger G."/>
            <person name="Zhu Y."/>
            <person name="Hemphill L."/>
            <person name="Shang Y."/>
            <person name="Youmans B."/>
            <person name="Ayvaz T."/>
            <person name="Ross M."/>
            <person name="Santibanez J."/>
            <person name="Aqrawi P."/>
            <person name="Gross S."/>
            <person name="Joshi V."/>
            <person name="Fowler G."/>
            <person name="Nazareth L."/>
            <person name="Reid J."/>
            <person name="Worley K."/>
            <person name="Petrosino J."/>
            <person name="Highlander S."/>
            <person name="Gibbs R."/>
        </authorList>
    </citation>
    <scope>NUCLEOTIDE SEQUENCE [LARGE SCALE GENOMIC DNA]</scope>
    <source>
        <strain evidence="1 2">2681</strain>
    </source>
</reference>
<accession>F9DQW6</accession>
<dbReference type="HOGENOM" id="CLU_3104003_0_0_9"/>
<evidence type="ECO:0000313" key="2">
    <source>
        <dbReference type="Proteomes" id="UP000005316"/>
    </source>
</evidence>
<dbReference type="Proteomes" id="UP000005316">
    <property type="component" value="Unassembled WGS sequence"/>
</dbReference>